<evidence type="ECO:0000259" key="1">
    <source>
        <dbReference type="Pfam" id="PF13302"/>
    </source>
</evidence>
<dbReference type="Proteomes" id="UP000320244">
    <property type="component" value="Unassembled WGS sequence"/>
</dbReference>
<dbReference type="RefSeq" id="WP_146317890.1">
    <property type="nucleotide sequence ID" value="NZ_VCQV01000022.1"/>
</dbReference>
<dbReference type="SUPFAM" id="SSF55729">
    <property type="entry name" value="Acyl-CoA N-acyltransferases (Nat)"/>
    <property type="match status" value="1"/>
</dbReference>
<dbReference type="InterPro" id="IPR000182">
    <property type="entry name" value="GNAT_dom"/>
</dbReference>
<dbReference type="EC" id="2.3.1.202" evidence="2"/>
<dbReference type="OrthoDB" id="5358891at2"/>
<dbReference type="Pfam" id="PF13302">
    <property type="entry name" value="Acetyltransf_3"/>
    <property type="match status" value="1"/>
</dbReference>
<keyword evidence="2" id="KW-0012">Acyltransferase</keyword>
<dbReference type="Gene3D" id="3.40.630.30">
    <property type="match status" value="1"/>
</dbReference>
<dbReference type="AlphaFoldDB" id="A0A563DXY9"/>
<sequence>MLRPAREADKEVVRLWRNHPQVRAVSLTRDEITPQMHDAWWDAVQSDDTRQVLIYVRHGVRSGVVNFFDIDHKRRSAMWGYYLDNEGLELRGETLPAWIEIQRQAVKYADAELALDTLSGEVLDQNAAVRRMNRRNGFEEIDTQEREIDGTTVIVHTIRRTHPSATRQS</sequence>
<proteinExistence type="predicted"/>
<dbReference type="GO" id="GO:0016747">
    <property type="term" value="F:acyltransferase activity, transferring groups other than amino-acyl groups"/>
    <property type="evidence" value="ECO:0007669"/>
    <property type="project" value="InterPro"/>
</dbReference>
<dbReference type="InterPro" id="IPR020036">
    <property type="entry name" value="PseH"/>
</dbReference>
<name>A0A563DXY9_9MICO</name>
<feature type="domain" description="N-acetyltransferase" evidence="1">
    <location>
        <begin position="1"/>
        <end position="139"/>
    </location>
</feature>
<dbReference type="EMBL" id="VCQV01000022">
    <property type="protein sequence ID" value="TWP35075.1"/>
    <property type="molecule type" value="Genomic_DNA"/>
</dbReference>
<keyword evidence="3" id="KW-1185">Reference proteome</keyword>
<dbReference type="NCBIfam" id="TIGR03585">
    <property type="entry name" value="PseH"/>
    <property type="match status" value="1"/>
</dbReference>
<protein>
    <submittedName>
        <fullName evidence="2">UDP-4-amino-4, 6-dideoxy-N-acetyl-beta-L-altrosamine N-acetyltransferase</fullName>
        <ecNumber evidence="2">2.3.1.202</ecNumber>
    </submittedName>
</protein>
<organism evidence="2 3">
    <name type="scientific">Leekyejoonella antrihumi</name>
    <dbReference type="NCBI Taxonomy" id="1660198"/>
    <lineage>
        <taxon>Bacteria</taxon>
        <taxon>Bacillati</taxon>
        <taxon>Actinomycetota</taxon>
        <taxon>Actinomycetes</taxon>
        <taxon>Micrococcales</taxon>
        <taxon>Dermacoccaceae</taxon>
        <taxon>Leekyejoonella</taxon>
    </lineage>
</organism>
<keyword evidence="2" id="KW-0808">Transferase</keyword>
<reference evidence="2 3" key="2">
    <citation type="submission" date="2019-08" db="EMBL/GenBank/DDBJ databases">
        <title>Jejuicoccus antrihumi gen. nov., sp. nov., a new member of the family Dermacoccaceae isolated from a cave.</title>
        <authorList>
            <person name="Schumann P."/>
            <person name="Kim I.S."/>
        </authorList>
    </citation>
    <scope>NUCLEOTIDE SEQUENCE [LARGE SCALE GENOMIC DNA]</scope>
    <source>
        <strain evidence="2 3">C5-26</strain>
    </source>
</reference>
<evidence type="ECO:0000313" key="2">
    <source>
        <dbReference type="EMBL" id="TWP35075.1"/>
    </source>
</evidence>
<accession>A0A563DXY9</accession>
<gene>
    <name evidence="2" type="primary">pseH</name>
    <name evidence="2" type="ORF">FGL98_15070</name>
</gene>
<evidence type="ECO:0000313" key="3">
    <source>
        <dbReference type="Proteomes" id="UP000320244"/>
    </source>
</evidence>
<comment type="caution">
    <text evidence="2">The sequence shown here is derived from an EMBL/GenBank/DDBJ whole genome shotgun (WGS) entry which is preliminary data.</text>
</comment>
<dbReference type="InterPro" id="IPR016181">
    <property type="entry name" value="Acyl_CoA_acyltransferase"/>
</dbReference>
<reference evidence="2 3" key="1">
    <citation type="submission" date="2019-05" db="EMBL/GenBank/DDBJ databases">
        <authorList>
            <person name="Lee S.D."/>
        </authorList>
    </citation>
    <scope>NUCLEOTIDE SEQUENCE [LARGE SCALE GENOMIC DNA]</scope>
    <source>
        <strain evidence="2 3">C5-26</strain>
    </source>
</reference>